<reference evidence="4" key="1">
    <citation type="submission" date="2016-04" db="EMBL/GenBank/DDBJ databases">
        <authorList>
            <person name="Guldener U."/>
            <person name="Guldener U."/>
        </authorList>
    </citation>
    <scope>NUCLEOTIDE SEQUENCE [LARGE SCALE GENOMIC DNA]</scope>
    <source>
        <strain evidence="4">UB2112</strain>
    </source>
</reference>
<feature type="signal peptide" evidence="2">
    <location>
        <begin position="1"/>
        <end position="26"/>
    </location>
</feature>
<evidence type="ECO:0000313" key="3">
    <source>
        <dbReference type="EMBL" id="SAM82984.1"/>
    </source>
</evidence>
<proteinExistence type="predicted"/>
<dbReference type="EMBL" id="LT558125">
    <property type="protein sequence ID" value="SAM82984.1"/>
    <property type="molecule type" value="Genomic_DNA"/>
</dbReference>
<gene>
    <name evidence="3" type="ORF">UBRO_03534</name>
</gene>
<evidence type="ECO:0000313" key="4">
    <source>
        <dbReference type="Proteomes" id="UP000179920"/>
    </source>
</evidence>
<evidence type="ECO:0000256" key="2">
    <source>
        <dbReference type="SAM" id="SignalP"/>
    </source>
</evidence>
<feature type="compositionally biased region" description="Low complexity" evidence="1">
    <location>
        <begin position="113"/>
        <end position="125"/>
    </location>
</feature>
<keyword evidence="2" id="KW-0732">Signal</keyword>
<name>A0A1K0G659_9BASI</name>
<sequence>MINLLHGNVMALLSFLLIICTFEVASRPAGGYDDWSICQPLKYDFGGPSYSNAGFHWQDEHHVPAESASPSIPGLHWQENHPQSVGAAGIPIPGFTPRLLAPYSLSTSKHRLGTGSNPTTTSTPLQTRHLPEFRPAMEVSQVRTP</sequence>
<dbReference type="AlphaFoldDB" id="A0A1K0G659"/>
<dbReference type="Proteomes" id="UP000179920">
    <property type="component" value="Chromosome IX"/>
</dbReference>
<accession>A0A1K0G659</accession>
<protein>
    <submittedName>
        <fullName evidence="3">Uncharacterized protein</fullName>
    </submittedName>
</protein>
<dbReference type="OrthoDB" id="10285621at2759"/>
<evidence type="ECO:0000256" key="1">
    <source>
        <dbReference type="SAM" id="MobiDB-lite"/>
    </source>
</evidence>
<feature type="region of interest" description="Disordered" evidence="1">
    <location>
        <begin position="109"/>
        <end position="145"/>
    </location>
</feature>
<organism evidence="3 4">
    <name type="scientific">Ustilago bromivora</name>
    <dbReference type="NCBI Taxonomy" id="307758"/>
    <lineage>
        <taxon>Eukaryota</taxon>
        <taxon>Fungi</taxon>
        <taxon>Dikarya</taxon>
        <taxon>Basidiomycota</taxon>
        <taxon>Ustilaginomycotina</taxon>
        <taxon>Ustilaginomycetes</taxon>
        <taxon>Ustilaginales</taxon>
        <taxon>Ustilaginaceae</taxon>
        <taxon>Ustilago</taxon>
    </lineage>
</organism>
<feature type="chain" id="PRO_5009664129" evidence="2">
    <location>
        <begin position="27"/>
        <end position="145"/>
    </location>
</feature>